<dbReference type="InterPro" id="IPR012347">
    <property type="entry name" value="Ferritin-like"/>
</dbReference>
<gene>
    <name evidence="2" type="ORF">QTO34_019830</name>
</gene>
<reference evidence="2" key="1">
    <citation type="submission" date="2023-06" db="EMBL/GenBank/DDBJ databases">
        <title>Reference genome for the Northern bat (Eptesicus nilssonii), a most northern bat species.</title>
        <authorList>
            <person name="Laine V.N."/>
            <person name="Pulliainen A.T."/>
            <person name="Lilley T.M."/>
        </authorList>
    </citation>
    <scope>NUCLEOTIDE SEQUENCE</scope>
    <source>
        <strain evidence="2">BLF_Eptnil</strain>
        <tissue evidence="2">Kidney</tissue>
    </source>
</reference>
<dbReference type="AlphaFoldDB" id="A0AA40HY71"/>
<comment type="caution">
    <text evidence="2">The sequence shown here is derived from an EMBL/GenBank/DDBJ whole genome shotgun (WGS) entry which is preliminary data.</text>
</comment>
<dbReference type="PROSITE" id="PS50905">
    <property type="entry name" value="FERRITIN_LIKE"/>
    <property type="match status" value="1"/>
</dbReference>
<evidence type="ECO:0000313" key="2">
    <source>
        <dbReference type="EMBL" id="KAK1339156.1"/>
    </source>
</evidence>
<evidence type="ECO:0000313" key="3">
    <source>
        <dbReference type="Proteomes" id="UP001177744"/>
    </source>
</evidence>
<feature type="domain" description="Ferritin-like diiron" evidence="1">
    <location>
        <begin position="66"/>
        <end position="110"/>
    </location>
</feature>
<accession>A0AA40HY71</accession>
<dbReference type="EMBL" id="JAULJE010000009">
    <property type="protein sequence ID" value="KAK1339156.1"/>
    <property type="molecule type" value="Genomic_DNA"/>
</dbReference>
<dbReference type="Proteomes" id="UP001177744">
    <property type="component" value="Unassembled WGS sequence"/>
</dbReference>
<dbReference type="InterPro" id="IPR009078">
    <property type="entry name" value="Ferritin-like_SF"/>
</dbReference>
<dbReference type="Gene3D" id="1.20.1260.10">
    <property type="match status" value="1"/>
</dbReference>
<organism evidence="2 3">
    <name type="scientific">Cnephaeus nilssonii</name>
    <name type="common">Northern bat</name>
    <name type="synonym">Eptesicus nilssonii</name>
    <dbReference type="NCBI Taxonomy" id="3371016"/>
    <lineage>
        <taxon>Eukaryota</taxon>
        <taxon>Metazoa</taxon>
        <taxon>Chordata</taxon>
        <taxon>Craniata</taxon>
        <taxon>Vertebrata</taxon>
        <taxon>Euteleostomi</taxon>
        <taxon>Mammalia</taxon>
        <taxon>Eutheria</taxon>
        <taxon>Laurasiatheria</taxon>
        <taxon>Chiroptera</taxon>
        <taxon>Yangochiroptera</taxon>
        <taxon>Vespertilionidae</taxon>
        <taxon>Cnephaeus</taxon>
    </lineage>
</organism>
<dbReference type="SUPFAM" id="SSF47240">
    <property type="entry name" value="Ferritin-like"/>
    <property type="match status" value="1"/>
</dbReference>
<keyword evidence="3" id="KW-1185">Reference proteome</keyword>
<name>A0AA40HY71_CNENI</name>
<proteinExistence type="predicted"/>
<protein>
    <recommendedName>
        <fullName evidence="1">Ferritin-like diiron domain-containing protein</fullName>
    </recommendedName>
</protein>
<evidence type="ECO:0000259" key="1">
    <source>
        <dbReference type="PROSITE" id="PS50905"/>
    </source>
</evidence>
<sequence>MRPWVRVKLNPGFGRGRVPLDPASHRLPTSLPVVTFRTIFCLQDQSALFIELNSNCLATMSSQIPWNFSTTVEATVNHLVNLHLQASCIYLSLGYFNHDYVALEGMGHFI</sequence>
<dbReference type="InterPro" id="IPR009040">
    <property type="entry name" value="Ferritin-like_diiron"/>
</dbReference>